<evidence type="ECO:0000256" key="2">
    <source>
        <dbReference type="HAMAP-Rule" id="MF_02087"/>
    </source>
</evidence>
<dbReference type="GO" id="GO:0030170">
    <property type="term" value="F:pyridoxal phosphate binding"/>
    <property type="evidence" value="ECO:0007669"/>
    <property type="project" value="UniProtKB-UniRule"/>
</dbReference>
<dbReference type="RefSeq" id="WP_012777872.1">
    <property type="nucleotide sequence ID" value="NC_012982.1"/>
</dbReference>
<comment type="function">
    <text evidence="2">Pyridoxal 5'-phosphate (PLP)-binding protein, which is involved in PLP homeostasis.</text>
</comment>
<comment type="cofactor">
    <cofactor evidence="3">
        <name>pyridoxal 5'-phosphate</name>
        <dbReference type="ChEBI" id="CHEBI:597326"/>
    </cofactor>
</comment>
<dbReference type="PANTHER" id="PTHR10146:SF14">
    <property type="entry name" value="PYRIDOXAL PHOSPHATE HOMEOSTASIS PROTEIN"/>
    <property type="match status" value="1"/>
</dbReference>
<comment type="similarity">
    <text evidence="2 4">Belongs to the pyridoxal phosphate-binding protein YggS/PROSC family.</text>
</comment>
<dbReference type="InterPro" id="IPR029066">
    <property type="entry name" value="PLP-binding_barrel"/>
</dbReference>
<reference evidence="7" key="1">
    <citation type="journal article" date="2011" name="J. Bacteriol.">
        <title>Genome sequences of eight morphologically diverse alphaproteobacteria.</title>
        <authorList>
            <consortium name="US DOE Joint Genome Institute"/>
            <person name="Brown P.J."/>
            <person name="Kysela D.T."/>
            <person name="Buechlein A."/>
            <person name="Hemmerich C."/>
            <person name="Brun Y.V."/>
        </authorList>
    </citation>
    <scope>NUCLEOTIDE SEQUENCE [LARGE SCALE GENOMIC DNA]</scope>
    <source>
        <strain evidence="7">ATCC 49814 / DSM 5838 / IFAM 1418</strain>
    </source>
</reference>
<evidence type="ECO:0000256" key="3">
    <source>
        <dbReference type="PIRSR" id="PIRSR004848-1"/>
    </source>
</evidence>
<dbReference type="PANTHER" id="PTHR10146">
    <property type="entry name" value="PROLINE SYNTHETASE CO-TRANSCRIBED BACTERIAL HOMOLOG PROTEIN"/>
    <property type="match status" value="1"/>
</dbReference>
<evidence type="ECO:0000259" key="5">
    <source>
        <dbReference type="Pfam" id="PF01168"/>
    </source>
</evidence>
<dbReference type="HOGENOM" id="CLU_059988_1_1_5"/>
<dbReference type="CDD" id="cd00635">
    <property type="entry name" value="PLPDE_III_YBL036c_like"/>
    <property type="match status" value="1"/>
</dbReference>
<feature type="domain" description="Alanine racemase N-terminal" evidence="5">
    <location>
        <begin position="53"/>
        <end position="223"/>
    </location>
</feature>
<keyword evidence="7" id="KW-1185">Reference proteome</keyword>
<evidence type="ECO:0000313" key="7">
    <source>
        <dbReference type="Proteomes" id="UP000002745"/>
    </source>
</evidence>
<dbReference type="AlphaFoldDB" id="C6XKB6"/>
<dbReference type="SUPFAM" id="SSF51419">
    <property type="entry name" value="PLP-binding barrel"/>
    <property type="match status" value="1"/>
</dbReference>
<dbReference type="NCBIfam" id="TIGR00044">
    <property type="entry name" value="YggS family pyridoxal phosphate-dependent enzyme"/>
    <property type="match status" value="1"/>
</dbReference>
<protein>
    <recommendedName>
        <fullName evidence="2">Pyridoxal phosphate homeostasis protein</fullName>
        <shortName evidence="2">PLP homeostasis protein</shortName>
    </recommendedName>
</protein>
<dbReference type="Gene3D" id="3.20.20.10">
    <property type="entry name" value="Alanine racemase"/>
    <property type="match status" value="1"/>
</dbReference>
<dbReference type="HAMAP" id="MF_02087">
    <property type="entry name" value="PLP_homeostasis"/>
    <property type="match status" value="1"/>
</dbReference>
<dbReference type="FunFam" id="3.20.20.10:FF:000018">
    <property type="entry name" value="Pyridoxal phosphate homeostasis protein"/>
    <property type="match status" value="1"/>
</dbReference>
<feature type="modified residue" description="N6-(pyridoxal phosphate)lysine" evidence="2 3">
    <location>
        <position position="40"/>
    </location>
</feature>
<proteinExistence type="inferred from homology"/>
<dbReference type="InterPro" id="IPR011078">
    <property type="entry name" value="PyrdxlP_homeostasis"/>
</dbReference>
<gene>
    <name evidence="6" type="ordered locus">Hbal_0012</name>
</gene>
<sequence length="228" mass="25146">MQTPDLSISERRADILARIKKTALSKGVDPQSITLTAVSKVQPENRIEDMLAIGQRVYGENRVQEAFERWGERKQQIPDLKLRLIGPLQTNKAEEAVRLFDVIETIDRLKLAQSIAKAVQKTGKNPELFVQVNTGEEDQKAGILPGEVDDFLKQIVSEFSLKISGLMCIPPVDEPAGPHFALLRKIANRNGISKLSMGMSSDFETAIGFGATHVRVGSALFGERIPKA</sequence>
<dbReference type="STRING" id="582402.Hbal_0012"/>
<name>C6XKB6_HIRBI</name>
<organism evidence="6 7">
    <name type="scientific">Hirschia baltica (strain ATCC 49814 / DSM 5838 / IFAM 1418)</name>
    <dbReference type="NCBI Taxonomy" id="582402"/>
    <lineage>
        <taxon>Bacteria</taxon>
        <taxon>Pseudomonadati</taxon>
        <taxon>Pseudomonadota</taxon>
        <taxon>Alphaproteobacteria</taxon>
        <taxon>Hyphomonadales</taxon>
        <taxon>Hyphomonadaceae</taxon>
        <taxon>Hirschia</taxon>
    </lineage>
</organism>
<evidence type="ECO:0000256" key="1">
    <source>
        <dbReference type="ARBA" id="ARBA00022898"/>
    </source>
</evidence>
<evidence type="ECO:0000313" key="6">
    <source>
        <dbReference type="EMBL" id="ACT57714.1"/>
    </source>
</evidence>
<dbReference type="KEGG" id="hba:Hbal_0012"/>
<dbReference type="EMBL" id="CP001678">
    <property type="protein sequence ID" value="ACT57714.1"/>
    <property type="molecule type" value="Genomic_DNA"/>
</dbReference>
<dbReference type="PIRSF" id="PIRSF004848">
    <property type="entry name" value="YBL036c_PLPDEIII"/>
    <property type="match status" value="1"/>
</dbReference>
<keyword evidence="1 2" id="KW-0663">Pyridoxal phosphate</keyword>
<dbReference type="eggNOG" id="COG0325">
    <property type="taxonomic scope" value="Bacteria"/>
</dbReference>
<dbReference type="Proteomes" id="UP000002745">
    <property type="component" value="Chromosome"/>
</dbReference>
<accession>C6XKB6</accession>
<dbReference type="InterPro" id="IPR001608">
    <property type="entry name" value="Ala_racemase_N"/>
</dbReference>
<dbReference type="Pfam" id="PF01168">
    <property type="entry name" value="Ala_racemase_N"/>
    <property type="match status" value="1"/>
</dbReference>
<evidence type="ECO:0000256" key="4">
    <source>
        <dbReference type="RuleBase" id="RU004514"/>
    </source>
</evidence>